<evidence type="ECO:0000313" key="3">
    <source>
        <dbReference type="Proteomes" id="UP000530424"/>
    </source>
</evidence>
<evidence type="ECO:0000313" key="2">
    <source>
        <dbReference type="EMBL" id="NYJ01844.1"/>
    </source>
</evidence>
<comment type="caution">
    <text evidence="2">The sequence shown here is derived from an EMBL/GenBank/DDBJ whole genome shotgun (WGS) entry which is preliminary data.</text>
</comment>
<dbReference type="AlphaFoldDB" id="A0A853C3A5"/>
<evidence type="ECO:0008006" key="4">
    <source>
        <dbReference type="Google" id="ProtNLM"/>
    </source>
</evidence>
<dbReference type="EMBL" id="JACCFP010000001">
    <property type="protein sequence ID" value="NYJ01844.1"/>
    <property type="molecule type" value="Genomic_DNA"/>
</dbReference>
<feature type="signal peptide" evidence="1">
    <location>
        <begin position="1"/>
        <end position="23"/>
    </location>
</feature>
<dbReference type="RefSeq" id="WP_179668281.1">
    <property type="nucleotide sequence ID" value="NZ_JACCFP010000001.1"/>
</dbReference>
<sequence>MRIVFLSIAIVAAMTLTAPGAVADHGNLKGERKICRTFGNPRPGTVIYAGPSNAGVYCIARRDERRYGVTGYHTRAKAKRGAQVICRWYSAGVVRKGKTAIVSPEPGYYRMQWLARRVGGNVVCNG</sequence>
<keyword evidence="3" id="KW-1185">Reference proteome</keyword>
<accession>A0A853C3A5</accession>
<dbReference type="Proteomes" id="UP000530424">
    <property type="component" value="Unassembled WGS sequence"/>
</dbReference>
<keyword evidence="1" id="KW-0732">Signal</keyword>
<proteinExistence type="predicted"/>
<name>A0A853C3A5_9ACTN</name>
<protein>
    <recommendedName>
        <fullName evidence="4">Secreted protein</fullName>
    </recommendedName>
</protein>
<evidence type="ECO:0000256" key="1">
    <source>
        <dbReference type="SAM" id="SignalP"/>
    </source>
</evidence>
<reference evidence="2 3" key="1">
    <citation type="submission" date="2020-07" db="EMBL/GenBank/DDBJ databases">
        <title>Sequencing the genomes of 1000 actinobacteria strains.</title>
        <authorList>
            <person name="Klenk H.-P."/>
        </authorList>
    </citation>
    <scope>NUCLEOTIDE SEQUENCE [LARGE SCALE GENOMIC DNA]</scope>
    <source>
        <strain evidence="2 3">DSM 103833</strain>
    </source>
</reference>
<gene>
    <name evidence="2" type="ORF">HNR19_002542</name>
</gene>
<feature type="chain" id="PRO_5032786986" description="Secreted protein" evidence="1">
    <location>
        <begin position="24"/>
        <end position="126"/>
    </location>
</feature>
<organism evidence="2 3">
    <name type="scientific">Nocardioides thalensis</name>
    <dbReference type="NCBI Taxonomy" id="1914755"/>
    <lineage>
        <taxon>Bacteria</taxon>
        <taxon>Bacillati</taxon>
        <taxon>Actinomycetota</taxon>
        <taxon>Actinomycetes</taxon>
        <taxon>Propionibacteriales</taxon>
        <taxon>Nocardioidaceae</taxon>
        <taxon>Nocardioides</taxon>
    </lineage>
</organism>